<keyword evidence="9" id="KW-0496">Mitochondrion</keyword>
<dbReference type="UniPathway" id="UPA00232"/>
<keyword evidence="11" id="KW-1185">Reference proteome</keyword>
<gene>
    <name evidence="10" type="ORF">SERLA73DRAFT_79174</name>
</gene>
<dbReference type="Pfam" id="PF01040">
    <property type="entry name" value="UbiA"/>
    <property type="match status" value="1"/>
</dbReference>
<accession>F8QFI5</accession>
<feature type="transmembrane region" description="Helical" evidence="9">
    <location>
        <begin position="51"/>
        <end position="72"/>
    </location>
</feature>
<dbReference type="GO" id="GO:0005743">
    <property type="term" value="C:mitochondrial inner membrane"/>
    <property type="evidence" value="ECO:0007669"/>
    <property type="project" value="UniProtKB-SubCell"/>
</dbReference>
<evidence type="ECO:0000256" key="2">
    <source>
        <dbReference type="ARBA" id="ARBA00004141"/>
    </source>
</evidence>
<dbReference type="FunFam" id="1.10.357.140:FF:000008">
    <property type="entry name" value="4-hydroxybenzoate octaprenyltransferase"/>
    <property type="match status" value="1"/>
</dbReference>
<dbReference type="Gene3D" id="1.20.120.1780">
    <property type="entry name" value="UbiA prenyltransferase"/>
    <property type="match status" value="1"/>
</dbReference>
<dbReference type="EC" id="2.5.1.39" evidence="9"/>
<dbReference type="AlphaFoldDB" id="F8QFI5"/>
<evidence type="ECO:0000256" key="7">
    <source>
        <dbReference type="ARBA" id="ARBA00022989"/>
    </source>
</evidence>
<dbReference type="OrthoDB" id="18170at2759"/>
<comment type="pathway">
    <text evidence="3">Secondary metabolite biosynthesis.</text>
</comment>
<protein>
    <recommendedName>
        <fullName evidence="9">4-hydroxybenzoate polyprenyltransferase, mitochondrial</fullName>
        <shortName evidence="9">4-HB polyprenyltransferase</shortName>
        <ecNumber evidence="9">2.5.1.39</ecNumber>
    </recommendedName>
    <alternativeName>
        <fullName evidence="9">Para-hydroxybenzoate--polyprenyltransferase</fullName>
        <shortName evidence="9">PHB:PPT</shortName>
        <shortName evidence="9">PHB:polyprenyltransferase</shortName>
    </alternativeName>
</protein>
<dbReference type="FunFam" id="1.20.120.1780:FF:000001">
    <property type="entry name" value="4-hydroxybenzoate octaprenyltransferase"/>
    <property type="match status" value="1"/>
</dbReference>
<evidence type="ECO:0000256" key="4">
    <source>
        <dbReference type="ARBA" id="ARBA00005985"/>
    </source>
</evidence>
<dbReference type="PROSITE" id="PS00943">
    <property type="entry name" value="UBIA"/>
    <property type="match status" value="1"/>
</dbReference>
<dbReference type="PANTHER" id="PTHR11048:SF28">
    <property type="entry name" value="4-HYDROXYBENZOATE POLYPRENYLTRANSFERASE, MITOCHONDRIAL"/>
    <property type="match status" value="1"/>
</dbReference>
<keyword evidence="9" id="KW-0414">Isoprene biosynthesis</keyword>
<keyword evidence="8 9" id="KW-0472">Membrane</keyword>
<dbReference type="eggNOG" id="KOG1381">
    <property type="taxonomic scope" value="Eukaryota"/>
</dbReference>
<feature type="transmembrane region" description="Helical" evidence="9">
    <location>
        <begin position="246"/>
        <end position="266"/>
    </location>
</feature>
<evidence type="ECO:0000256" key="8">
    <source>
        <dbReference type="ARBA" id="ARBA00023136"/>
    </source>
</evidence>
<feature type="transmembrane region" description="Helical" evidence="9">
    <location>
        <begin position="273"/>
        <end position="292"/>
    </location>
</feature>
<evidence type="ECO:0000256" key="5">
    <source>
        <dbReference type="ARBA" id="ARBA00022679"/>
    </source>
</evidence>
<keyword evidence="5 9" id="KW-0808">Transferase</keyword>
<dbReference type="PANTHER" id="PTHR11048">
    <property type="entry name" value="PRENYLTRANSFERASES"/>
    <property type="match status" value="1"/>
</dbReference>
<dbReference type="HOGENOM" id="CLU_034879_3_0_1"/>
<proteinExistence type="inferred from homology"/>
<comment type="catalytic activity">
    <reaction evidence="9">
        <text>an all-trans-polyprenyl diphosphate + 4-hydroxybenzoate = a 4-hydroxy-3-(all-trans-polyprenyl)benzoate + diphosphate</text>
        <dbReference type="Rhea" id="RHEA:44504"/>
        <dbReference type="Rhea" id="RHEA-COMP:9514"/>
        <dbReference type="Rhea" id="RHEA-COMP:9564"/>
        <dbReference type="ChEBI" id="CHEBI:17879"/>
        <dbReference type="ChEBI" id="CHEBI:33019"/>
        <dbReference type="ChEBI" id="CHEBI:58914"/>
        <dbReference type="ChEBI" id="CHEBI:78396"/>
        <dbReference type="EC" id="2.5.1.39"/>
    </reaction>
</comment>
<dbReference type="InterPro" id="IPR006370">
    <property type="entry name" value="HB_polyprenyltransferase-like"/>
</dbReference>
<comment type="similarity">
    <text evidence="4 9">Belongs to the UbiA prenyltransferase family.</text>
</comment>
<evidence type="ECO:0000256" key="3">
    <source>
        <dbReference type="ARBA" id="ARBA00005179"/>
    </source>
</evidence>
<keyword evidence="9" id="KW-0999">Mitochondrion inner membrane</keyword>
<dbReference type="OMA" id="QVARCRV"/>
<dbReference type="InterPro" id="IPR039653">
    <property type="entry name" value="Prenyltransferase"/>
</dbReference>
<comment type="subcellular location">
    <subcellularLocation>
        <location evidence="2">Membrane</location>
        <topology evidence="2">Multi-pass membrane protein</topology>
    </subcellularLocation>
    <subcellularLocation>
        <location evidence="9">Mitochondrion inner membrane</location>
        <topology evidence="9">Multi-pass membrane protein</topology>
        <orientation evidence="9">Matrix side</orientation>
    </subcellularLocation>
</comment>
<comment type="function">
    <text evidence="9">Catalyzes the prenylation of para-hydroxybenzoate (PHB) with an all-trans polyprenyl group. Mediates the second step in the final reaction sequence of coenzyme Q (CoQ) biosynthesis, which is the condensation of the polyisoprenoid side chain with PHB, generating the first membrane-bound Q intermediate.</text>
</comment>
<dbReference type="GO" id="GO:0008412">
    <property type="term" value="F:4-hydroxybenzoate polyprenyltransferase activity"/>
    <property type="evidence" value="ECO:0007669"/>
    <property type="project" value="UniProtKB-EC"/>
</dbReference>
<name>F8QFI5_SERL3</name>
<organism evidence="11">
    <name type="scientific">Serpula lacrymans var. lacrymans (strain S7.3)</name>
    <name type="common">Dry rot fungus</name>
    <dbReference type="NCBI Taxonomy" id="936435"/>
    <lineage>
        <taxon>Eukaryota</taxon>
        <taxon>Fungi</taxon>
        <taxon>Dikarya</taxon>
        <taxon>Basidiomycota</taxon>
        <taxon>Agaricomycotina</taxon>
        <taxon>Agaricomycetes</taxon>
        <taxon>Agaricomycetidae</taxon>
        <taxon>Boletales</taxon>
        <taxon>Coniophorineae</taxon>
        <taxon>Serpulaceae</taxon>
        <taxon>Serpula</taxon>
    </lineage>
</organism>
<dbReference type="HAMAP" id="MF_01635">
    <property type="entry name" value="UbiA"/>
    <property type="match status" value="1"/>
</dbReference>
<feature type="transmembrane region" description="Helical" evidence="9">
    <location>
        <begin position="126"/>
        <end position="147"/>
    </location>
</feature>
<dbReference type="GO" id="GO:0008299">
    <property type="term" value="P:isoprenoid biosynthetic process"/>
    <property type="evidence" value="ECO:0007669"/>
    <property type="project" value="UniProtKB-UniRule"/>
</dbReference>
<keyword evidence="6 9" id="KW-0812">Transmembrane</keyword>
<dbReference type="FunCoup" id="F8QFI5">
    <property type="interactions" value="201"/>
</dbReference>
<dbReference type="InterPro" id="IPR030470">
    <property type="entry name" value="UbiA_prenylTrfase_CS"/>
</dbReference>
<comment type="pathway">
    <text evidence="9">Cofactor biosynthesis; ubiquinone biosynthesis.</text>
</comment>
<feature type="transmembrane region" description="Helical" evidence="9">
    <location>
        <begin position="153"/>
        <end position="171"/>
    </location>
</feature>
<dbReference type="Proteomes" id="UP000008063">
    <property type="component" value="Unassembled WGS sequence"/>
</dbReference>
<evidence type="ECO:0000256" key="9">
    <source>
        <dbReference type="HAMAP-Rule" id="MF_03189"/>
    </source>
</evidence>
<reference evidence="11" key="1">
    <citation type="journal article" date="2011" name="Science">
        <title>The plant cell wall-decomposing machinery underlies the functional diversity of forest fungi.</title>
        <authorList>
            <person name="Eastwood D.C."/>
            <person name="Floudas D."/>
            <person name="Binder M."/>
            <person name="Majcherczyk A."/>
            <person name="Schneider P."/>
            <person name="Aerts A."/>
            <person name="Asiegbu F.O."/>
            <person name="Baker S.E."/>
            <person name="Barry K."/>
            <person name="Bendiksby M."/>
            <person name="Blumentritt M."/>
            <person name="Coutinho P.M."/>
            <person name="Cullen D."/>
            <person name="de Vries R.P."/>
            <person name="Gathman A."/>
            <person name="Goodell B."/>
            <person name="Henrissat B."/>
            <person name="Ihrmark K."/>
            <person name="Kauserud H."/>
            <person name="Kohler A."/>
            <person name="LaButti K."/>
            <person name="Lapidus A."/>
            <person name="Lavin J.L."/>
            <person name="Lee Y.-H."/>
            <person name="Lindquist E."/>
            <person name="Lilly W."/>
            <person name="Lucas S."/>
            <person name="Morin E."/>
            <person name="Murat C."/>
            <person name="Oguiza J.A."/>
            <person name="Park J."/>
            <person name="Pisabarro A.G."/>
            <person name="Riley R."/>
            <person name="Rosling A."/>
            <person name="Salamov A."/>
            <person name="Schmidt O."/>
            <person name="Schmutz J."/>
            <person name="Skrede I."/>
            <person name="Stenlid J."/>
            <person name="Wiebenga A."/>
            <person name="Xie X."/>
            <person name="Kuees U."/>
            <person name="Hibbett D.S."/>
            <person name="Hoffmeister D."/>
            <person name="Hoegberg N."/>
            <person name="Martin F."/>
            <person name="Grigoriev I.V."/>
            <person name="Watkinson S.C."/>
        </authorList>
    </citation>
    <scope>NUCLEOTIDE SEQUENCE [LARGE SCALE GENOMIC DNA]</scope>
    <source>
        <strain evidence="11">strain S7.3</strain>
    </source>
</reference>
<sequence length="329" mass="36801">MLRMTALSRYLFHHGQDEYKDRTSFPFPFHPPPPAKPRWKLFLEITRLHKFPLGSILIFWPCAWALAMAAYSVDLPLKSIMTQLSMYAIGSTLLHSAACVINDICDVDFDRQVERTKSRPLPAGIISIREATTFLIVLTVAATSMLLLTSPTAGLVGLLGIFPLHALYPLMKRWTWWPQAWLGLAMNWGYPVAWLSITTLNLPVVATFFCGTICWSIFYDTIYACQDREDDVKAGVGSTAVLFGSWIRPILTGFATTFIACVVYAGMLNGQGLAYYVVSCGGGAIHMCWQLLSWDMKLPSSCLAKFRSNGDLGYILLAGMLLDCYIRRQ</sequence>
<evidence type="ECO:0000256" key="1">
    <source>
        <dbReference type="ARBA" id="ARBA00001946"/>
    </source>
</evidence>
<evidence type="ECO:0000313" key="11">
    <source>
        <dbReference type="Proteomes" id="UP000008063"/>
    </source>
</evidence>
<dbReference type="EMBL" id="GL945496">
    <property type="protein sequence ID" value="EGN92969.1"/>
    <property type="molecule type" value="Genomic_DNA"/>
</dbReference>
<dbReference type="GO" id="GO:0006744">
    <property type="term" value="P:ubiquinone biosynthetic process"/>
    <property type="evidence" value="ECO:0007669"/>
    <property type="project" value="UniProtKB-UniRule"/>
</dbReference>
<dbReference type="InParanoid" id="F8QFI5"/>
<evidence type="ECO:0000313" key="10">
    <source>
        <dbReference type="EMBL" id="EGN92969.1"/>
    </source>
</evidence>
<comment type="cofactor">
    <cofactor evidence="1 9">
        <name>Mg(2+)</name>
        <dbReference type="ChEBI" id="CHEBI:18420"/>
    </cofactor>
</comment>
<dbReference type="CDD" id="cd13959">
    <property type="entry name" value="PT_UbiA_COQ2"/>
    <property type="match status" value="1"/>
</dbReference>
<dbReference type="Gene3D" id="1.10.357.140">
    <property type="entry name" value="UbiA prenyltransferase"/>
    <property type="match status" value="1"/>
</dbReference>
<dbReference type="InterPro" id="IPR044878">
    <property type="entry name" value="UbiA_sf"/>
</dbReference>
<keyword evidence="9" id="KW-0831">Ubiquinone biosynthesis</keyword>
<dbReference type="InterPro" id="IPR000537">
    <property type="entry name" value="UbiA_prenyltransferase"/>
</dbReference>
<feature type="transmembrane region" description="Helical" evidence="9">
    <location>
        <begin position="192"/>
        <end position="218"/>
    </location>
</feature>
<keyword evidence="7 9" id="KW-1133">Transmembrane helix</keyword>
<dbReference type="STRING" id="936435.F8QFI5"/>
<evidence type="ECO:0000256" key="6">
    <source>
        <dbReference type="ARBA" id="ARBA00022692"/>
    </source>
</evidence>